<proteinExistence type="predicted"/>
<evidence type="ECO:0000313" key="1">
    <source>
        <dbReference type="EMBL" id="TFK66035.1"/>
    </source>
</evidence>
<accession>A0ACD3AKN9</accession>
<evidence type="ECO:0000313" key="2">
    <source>
        <dbReference type="Proteomes" id="UP000308600"/>
    </source>
</evidence>
<protein>
    <submittedName>
        <fullName evidence="1">Uncharacterized protein</fullName>
    </submittedName>
</protein>
<sequence>MRVYSNYETRKRLELDAFPQYSSPSLTRTRGPKDDQDFTIEGFGDISLSNENFLPLPSPAPAPRKKIKKLLVDNDTKAKTVSSRAWEELDVGFESPTKGRFMMDRQFQHKLPSLMQNILPPSPSRPLTPLTTKEPTFDDLFEALILGDRRSAERIIGKESYSHVVGRPATAASHLRKNSNLNTESKDLDLKLDATADFRLC</sequence>
<gene>
    <name evidence="1" type="ORF">BDN72DRAFT_163359</name>
</gene>
<name>A0ACD3AKN9_9AGAR</name>
<keyword evidence="2" id="KW-1185">Reference proteome</keyword>
<dbReference type="EMBL" id="ML208417">
    <property type="protein sequence ID" value="TFK66035.1"/>
    <property type="molecule type" value="Genomic_DNA"/>
</dbReference>
<reference evidence="1 2" key="1">
    <citation type="journal article" date="2019" name="Nat. Ecol. Evol.">
        <title>Megaphylogeny resolves global patterns of mushroom evolution.</title>
        <authorList>
            <person name="Varga T."/>
            <person name="Krizsan K."/>
            <person name="Foldi C."/>
            <person name="Dima B."/>
            <person name="Sanchez-Garcia M."/>
            <person name="Sanchez-Ramirez S."/>
            <person name="Szollosi G.J."/>
            <person name="Szarkandi J.G."/>
            <person name="Papp V."/>
            <person name="Albert L."/>
            <person name="Andreopoulos W."/>
            <person name="Angelini C."/>
            <person name="Antonin V."/>
            <person name="Barry K.W."/>
            <person name="Bougher N.L."/>
            <person name="Buchanan P."/>
            <person name="Buyck B."/>
            <person name="Bense V."/>
            <person name="Catcheside P."/>
            <person name="Chovatia M."/>
            <person name="Cooper J."/>
            <person name="Damon W."/>
            <person name="Desjardin D."/>
            <person name="Finy P."/>
            <person name="Geml J."/>
            <person name="Haridas S."/>
            <person name="Hughes K."/>
            <person name="Justo A."/>
            <person name="Karasinski D."/>
            <person name="Kautmanova I."/>
            <person name="Kiss B."/>
            <person name="Kocsube S."/>
            <person name="Kotiranta H."/>
            <person name="LaButti K.M."/>
            <person name="Lechner B.E."/>
            <person name="Liimatainen K."/>
            <person name="Lipzen A."/>
            <person name="Lukacs Z."/>
            <person name="Mihaltcheva S."/>
            <person name="Morgado L.N."/>
            <person name="Niskanen T."/>
            <person name="Noordeloos M.E."/>
            <person name="Ohm R.A."/>
            <person name="Ortiz-Santana B."/>
            <person name="Ovrebo C."/>
            <person name="Racz N."/>
            <person name="Riley R."/>
            <person name="Savchenko A."/>
            <person name="Shiryaev A."/>
            <person name="Soop K."/>
            <person name="Spirin V."/>
            <person name="Szebenyi C."/>
            <person name="Tomsovsky M."/>
            <person name="Tulloss R.E."/>
            <person name="Uehling J."/>
            <person name="Grigoriev I.V."/>
            <person name="Vagvolgyi C."/>
            <person name="Papp T."/>
            <person name="Martin F.M."/>
            <person name="Miettinen O."/>
            <person name="Hibbett D.S."/>
            <person name="Nagy L.G."/>
        </authorList>
    </citation>
    <scope>NUCLEOTIDE SEQUENCE [LARGE SCALE GENOMIC DNA]</scope>
    <source>
        <strain evidence="1 2">NL-1719</strain>
    </source>
</reference>
<organism evidence="1 2">
    <name type="scientific">Pluteus cervinus</name>
    <dbReference type="NCBI Taxonomy" id="181527"/>
    <lineage>
        <taxon>Eukaryota</taxon>
        <taxon>Fungi</taxon>
        <taxon>Dikarya</taxon>
        <taxon>Basidiomycota</taxon>
        <taxon>Agaricomycotina</taxon>
        <taxon>Agaricomycetes</taxon>
        <taxon>Agaricomycetidae</taxon>
        <taxon>Agaricales</taxon>
        <taxon>Pluteineae</taxon>
        <taxon>Pluteaceae</taxon>
        <taxon>Pluteus</taxon>
    </lineage>
</organism>
<dbReference type="Proteomes" id="UP000308600">
    <property type="component" value="Unassembled WGS sequence"/>
</dbReference>